<name>A0A5B7CV98_PORTR</name>
<evidence type="ECO:0000313" key="3">
    <source>
        <dbReference type="Proteomes" id="UP000324222"/>
    </source>
</evidence>
<gene>
    <name evidence="2" type="ORF">E2C01_005489</name>
</gene>
<evidence type="ECO:0000256" key="1">
    <source>
        <dbReference type="SAM" id="MobiDB-lite"/>
    </source>
</evidence>
<dbReference type="AlphaFoldDB" id="A0A5B7CV98"/>
<protein>
    <submittedName>
        <fullName evidence="2">Uncharacterized protein</fullName>
    </submittedName>
</protein>
<dbReference type="EMBL" id="VSRR010000236">
    <property type="protein sequence ID" value="MPC12781.1"/>
    <property type="molecule type" value="Genomic_DNA"/>
</dbReference>
<comment type="caution">
    <text evidence="2">The sequence shown here is derived from an EMBL/GenBank/DDBJ whole genome shotgun (WGS) entry which is preliminary data.</text>
</comment>
<dbReference type="Proteomes" id="UP000324222">
    <property type="component" value="Unassembled WGS sequence"/>
</dbReference>
<accession>A0A5B7CV98</accession>
<reference evidence="2 3" key="1">
    <citation type="submission" date="2019-05" db="EMBL/GenBank/DDBJ databases">
        <title>Another draft genome of Portunus trituberculatus and its Hox gene families provides insights of decapod evolution.</title>
        <authorList>
            <person name="Jeong J.-H."/>
            <person name="Song I."/>
            <person name="Kim S."/>
            <person name="Choi T."/>
            <person name="Kim D."/>
            <person name="Ryu S."/>
            <person name="Kim W."/>
        </authorList>
    </citation>
    <scope>NUCLEOTIDE SEQUENCE [LARGE SCALE GENOMIC DNA]</scope>
    <source>
        <tissue evidence="2">Muscle</tissue>
    </source>
</reference>
<evidence type="ECO:0000313" key="2">
    <source>
        <dbReference type="EMBL" id="MPC12781.1"/>
    </source>
</evidence>
<feature type="region of interest" description="Disordered" evidence="1">
    <location>
        <begin position="29"/>
        <end position="60"/>
    </location>
</feature>
<keyword evidence="3" id="KW-1185">Reference proteome</keyword>
<sequence length="141" mass="15308">MFRSHTATHWRQDQRNGGAEILLPHGIGGRGRRAWAGQGKEPTKTDAYSSRGPSFPAASPNLPAHAHAWSSLVIVEVVVVVVGSCSEVETFPPSREQDAGHAKGRFFVALRLGKCKGKADNEEPIRWNKDLKEEVAITKGG</sequence>
<organism evidence="2 3">
    <name type="scientific">Portunus trituberculatus</name>
    <name type="common">Swimming crab</name>
    <name type="synonym">Neptunus trituberculatus</name>
    <dbReference type="NCBI Taxonomy" id="210409"/>
    <lineage>
        <taxon>Eukaryota</taxon>
        <taxon>Metazoa</taxon>
        <taxon>Ecdysozoa</taxon>
        <taxon>Arthropoda</taxon>
        <taxon>Crustacea</taxon>
        <taxon>Multicrustacea</taxon>
        <taxon>Malacostraca</taxon>
        <taxon>Eumalacostraca</taxon>
        <taxon>Eucarida</taxon>
        <taxon>Decapoda</taxon>
        <taxon>Pleocyemata</taxon>
        <taxon>Brachyura</taxon>
        <taxon>Eubrachyura</taxon>
        <taxon>Portunoidea</taxon>
        <taxon>Portunidae</taxon>
        <taxon>Portuninae</taxon>
        <taxon>Portunus</taxon>
    </lineage>
</organism>
<proteinExistence type="predicted"/>